<dbReference type="Proteomes" id="UP001148838">
    <property type="component" value="Unassembled WGS sequence"/>
</dbReference>
<reference evidence="2 3" key="1">
    <citation type="journal article" date="2022" name="Allergy">
        <title>Genome assembly and annotation of Periplaneta americana reveal a comprehensive cockroach allergen profile.</title>
        <authorList>
            <person name="Wang L."/>
            <person name="Xiong Q."/>
            <person name="Saelim N."/>
            <person name="Wang L."/>
            <person name="Nong W."/>
            <person name="Wan A.T."/>
            <person name="Shi M."/>
            <person name="Liu X."/>
            <person name="Cao Q."/>
            <person name="Hui J.H.L."/>
            <person name="Sookrung N."/>
            <person name="Leung T.F."/>
            <person name="Tungtrongchitr A."/>
            <person name="Tsui S.K.W."/>
        </authorList>
    </citation>
    <scope>NUCLEOTIDE SEQUENCE [LARGE SCALE GENOMIC DNA]</scope>
    <source>
        <strain evidence="2">PWHHKU_190912</strain>
    </source>
</reference>
<proteinExistence type="predicted"/>
<protein>
    <submittedName>
        <fullName evidence="2">Uncharacterized protein</fullName>
    </submittedName>
</protein>
<keyword evidence="3" id="KW-1185">Reference proteome</keyword>
<feature type="region of interest" description="Disordered" evidence="1">
    <location>
        <begin position="1"/>
        <end position="106"/>
    </location>
</feature>
<accession>A0ABQ8TG57</accession>
<gene>
    <name evidence="2" type="ORF">ANN_07169</name>
</gene>
<evidence type="ECO:0000313" key="3">
    <source>
        <dbReference type="Proteomes" id="UP001148838"/>
    </source>
</evidence>
<feature type="compositionally biased region" description="Basic and acidic residues" evidence="1">
    <location>
        <begin position="16"/>
        <end position="106"/>
    </location>
</feature>
<organism evidence="2 3">
    <name type="scientific">Periplaneta americana</name>
    <name type="common">American cockroach</name>
    <name type="synonym">Blatta americana</name>
    <dbReference type="NCBI Taxonomy" id="6978"/>
    <lineage>
        <taxon>Eukaryota</taxon>
        <taxon>Metazoa</taxon>
        <taxon>Ecdysozoa</taxon>
        <taxon>Arthropoda</taxon>
        <taxon>Hexapoda</taxon>
        <taxon>Insecta</taxon>
        <taxon>Pterygota</taxon>
        <taxon>Neoptera</taxon>
        <taxon>Polyneoptera</taxon>
        <taxon>Dictyoptera</taxon>
        <taxon>Blattodea</taxon>
        <taxon>Blattoidea</taxon>
        <taxon>Blattidae</taxon>
        <taxon>Blattinae</taxon>
        <taxon>Periplaneta</taxon>
    </lineage>
</organism>
<sequence length="545" mass="64266">MAGLCEGGIEPPRSLKAKEKRREEKRREEKRREEKRREEKRREEKRREEKRRERRGEEREEERRGEERRGEERRGEERRGEKRREEKRREEKRREEKRREEKRREEKRREEKRREEKRREEKRREEKRQLSPKCTEISAVLGKSDTSQFPQTFFDNTVLQGIANAVVKVHEDPEVQADWRSRIAQHQQLRVQRGSAITRHGRPQAGDVTGCLPFLQRALEGSRPATWSGSHASLRAPRSPLGHATIRPIMEYGAVGWDPYRKNQIDSIEKVQRKAAKYVKMGKGHGEEIVKDIGWELLKSRRRKTRLTALFKLEETARIHQDIEKLEAGQSPPRKKKKYTSLDNRIARIVDRFLDKVQFDSRRLNLNINKAISDWKTLTLKILAWIGLVFRRLEWILAPYKRDDYPSPTGGSDGIRCSQNESNKSFEVHEEVHCVASEGGGIRRADIVALDKTNSKGFILDPTVRFEISQTQPSEVNKEKQQIYEPTIPYFREKYQMDGTWEVHGLMIGARGTIPRSTVNTIKTFGIHDIIPKKLLQPLKGLWQF</sequence>
<evidence type="ECO:0000256" key="1">
    <source>
        <dbReference type="SAM" id="MobiDB-lite"/>
    </source>
</evidence>
<name>A0ABQ8TG57_PERAM</name>
<comment type="caution">
    <text evidence="2">The sequence shown here is derived from an EMBL/GenBank/DDBJ whole genome shotgun (WGS) entry which is preliminary data.</text>
</comment>
<evidence type="ECO:0000313" key="2">
    <source>
        <dbReference type="EMBL" id="KAJ4445364.1"/>
    </source>
</evidence>
<dbReference type="EMBL" id="JAJSOF020000011">
    <property type="protein sequence ID" value="KAJ4445364.1"/>
    <property type="molecule type" value="Genomic_DNA"/>
</dbReference>